<evidence type="ECO:0000313" key="3">
    <source>
        <dbReference type="Proteomes" id="UP000031668"/>
    </source>
</evidence>
<dbReference type="GO" id="GO:0000184">
    <property type="term" value="P:nuclear-transcribed mRNA catabolic process, nonsense-mediated decay"/>
    <property type="evidence" value="ECO:0007669"/>
    <property type="project" value="TreeGrafter"/>
</dbReference>
<protein>
    <submittedName>
        <fullName evidence="2">Regulator of nonsense transcripts 1</fullName>
    </submittedName>
</protein>
<reference evidence="2 3" key="1">
    <citation type="journal article" date="2014" name="Genome Biol. Evol.">
        <title>The genome of the myxosporean Thelohanellus kitauei shows adaptations to nutrient acquisition within its fish host.</title>
        <authorList>
            <person name="Yang Y."/>
            <person name="Xiong J."/>
            <person name="Zhou Z."/>
            <person name="Huo F."/>
            <person name="Miao W."/>
            <person name="Ran C."/>
            <person name="Liu Y."/>
            <person name="Zhang J."/>
            <person name="Feng J."/>
            <person name="Wang M."/>
            <person name="Wang M."/>
            <person name="Wang L."/>
            <person name="Yao B."/>
        </authorList>
    </citation>
    <scope>NUCLEOTIDE SEQUENCE [LARGE SCALE GENOMIC DNA]</scope>
    <source>
        <strain evidence="2">Wuqing</strain>
    </source>
</reference>
<dbReference type="Gene3D" id="3.40.50.300">
    <property type="entry name" value="P-loop containing nucleotide triphosphate hydrolases"/>
    <property type="match status" value="2"/>
</dbReference>
<evidence type="ECO:0000313" key="2">
    <source>
        <dbReference type="EMBL" id="KII69180.1"/>
    </source>
</evidence>
<dbReference type="InterPro" id="IPR027417">
    <property type="entry name" value="P-loop_NTPase"/>
</dbReference>
<proteinExistence type="predicted"/>
<dbReference type="PANTHER" id="PTHR10887:SF364">
    <property type="entry name" value="REGULATOR OF NONSENSE TRANSCRIPTS 1"/>
    <property type="match status" value="1"/>
</dbReference>
<name>A0A0C2MYG0_THEKT</name>
<dbReference type="PANTHER" id="PTHR10887">
    <property type="entry name" value="DNA2/NAM7 HELICASE FAMILY"/>
    <property type="match status" value="1"/>
</dbReference>
<comment type="caution">
    <text evidence="2">The sequence shown here is derived from an EMBL/GenBank/DDBJ whole genome shotgun (WGS) entry which is preliminary data.</text>
</comment>
<sequence length="169" mass="18935">MVGDHRQLGPVVKCKSASEKGLSISLFDRLIKIGSIPYRLNEQYRMHPALSEFSSLAFYDGTVKSGVTIADRTDKNISFKWPLKDKPSFFYCCYGIEQPSSSGTSFFNQQEVEAVNIFVTKLIDAGVKGSQIGIITPYDGQRSSIADLFVQRNCNKFGWNPYSEGKRII</sequence>
<dbReference type="Proteomes" id="UP000031668">
    <property type="component" value="Unassembled WGS sequence"/>
</dbReference>
<accession>A0A0C2MYG0</accession>
<dbReference type="InterPro" id="IPR041679">
    <property type="entry name" value="DNA2/NAM7-like_C"/>
</dbReference>
<dbReference type="Pfam" id="PF13087">
    <property type="entry name" value="AAA_12"/>
    <property type="match status" value="1"/>
</dbReference>
<organism evidence="2 3">
    <name type="scientific">Thelohanellus kitauei</name>
    <name type="common">Myxosporean</name>
    <dbReference type="NCBI Taxonomy" id="669202"/>
    <lineage>
        <taxon>Eukaryota</taxon>
        <taxon>Metazoa</taxon>
        <taxon>Cnidaria</taxon>
        <taxon>Myxozoa</taxon>
        <taxon>Myxosporea</taxon>
        <taxon>Bivalvulida</taxon>
        <taxon>Platysporina</taxon>
        <taxon>Myxobolidae</taxon>
        <taxon>Thelohanellus</taxon>
    </lineage>
</organism>
<dbReference type="InterPro" id="IPR047187">
    <property type="entry name" value="SF1_C_Upf1"/>
</dbReference>
<dbReference type="GO" id="GO:0005737">
    <property type="term" value="C:cytoplasm"/>
    <property type="evidence" value="ECO:0007669"/>
    <property type="project" value="TreeGrafter"/>
</dbReference>
<dbReference type="SUPFAM" id="SSF52540">
    <property type="entry name" value="P-loop containing nucleoside triphosphate hydrolases"/>
    <property type="match status" value="1"/>
</dbReference>
<evidence type="ECO:0000259" key="1">
    <source>
        <dbReference type="Pfam" id="PF13087"/>
    </source>
</evidence>
<feature type="domain" description="DNA2/NAM7 helicase-like C-terminal" evidence="1">
    <location>
        <begin position="22"/>
        <end position="153"/>
    </location>
</feature>
<keyword evidence="3" id="KW-1185">Reference proteome</keyword>
<dbReference type="OrthoDB" id="2285229at2759"/>
<dbReference type="GO" id="GO:0003724">
    <property type="term" value="F:RNA helicase activity"/>
    <property type="evidence" value="ECO:0007669"/>
    <property type="project" value="TreeGrafter"/>
</dbReference>
<dbReference type="CDD" id="cd18808">
    <property type="entry name" value="SF1_C_Upf1"/>
    <property type="match status" value="1"/>
</dbReference>
<gene>
    <name evidence="2" type="ORF">RF11_08877</name>
</gene>
<dbReference type="InterPro" id="IPR045055">
    <property type="entry name" value="DNA2/NAM7-like"/>
</dbReference>
<dbReference type="AlphaFoldDB" id="A0A0C2MYG0"/>
<dbReference type="EMBL" id="JWZT01002534">
    <property type="protein sequence ID" value="KII69180.1"/>
    <property type="molecule type" value="Genomic_DNA"/>
</dbReference>